<proteinExistence type="predicted"/>
<dbReference type="AlphaFoldDB" id="A0A150SMZ2"/>
<gene>
    <name evidence="1" type="ORF">BE18_12210</name>
</gene>
<evidence type="ECO:0000313" key="1">
    <source>
        <dbReference type="EMBL" id="KYF75565.1"/>
    </source>
</evidence>
<reference evidence="1 2" key="1">
    <citation type="submission" date="2014-02" db="EMBL/GenBank/DDBJ databases">
        <title>The small core and large imbalanced accessory genome model reveals a collaborative survival strategy of Sorangium cellulosum strains in nature.</title>
        <authorList>
            <person name="Han K."/>
            <person name="Peng R."/>
            <person name="Blom J."/>
            <person name="Li Y.-Z."/>
        </authorList>
    </citation>
    <scope>NUCLEOTIDE SEQUENCE [LARGE SCALE GENOMIC DNA]</scope>
    <source>
        <strain evidence="1 2">So0149</strain>
    </source>
</reference>
<dbReference type="EMBL" id="JEMC01004128">
    <property type="protein sequence ID" value="KYF75565.1"/>
    <property type="molecule type" value="Genomic_DNA"/>
</dbReference>
<organism evidence="1 2">
    <name type="scientific">Sorangium cellulosum</name>
    <name type="common">Polyangium cellulosum</name>
    <dbReference type="NCBI Taxonomy" id="56"/>
    <lineage>
        <taxon>Bacteria</taxon>
        <taxon>Pseudomonadati</taxon>
        <taxon>Myxococcota</taxon>
        <taxon>Polyangia</taxon>
        <taxon>Polyangiales</taxon>
        <taxon>Polyangiaceae</taxon>
        <taxon>Sorangium</taxon>
    </lineage>
</organism>
<dbReference type="Proteomes" id="UP000075515">
    <property type="component" value="Unassembled WGS sequence"/>
</dbReference>
<evidence type="ECO:0000313" key="2">
    <source>
        <dbReference type="Proteomes" id="UP000075515"/>
    </source>
</evidence>
<comment type="caution">
    <text evidence="1">The sequence shown here is derived from an EMBL/GenBank/DDBJ whole genome shotgun (WGS) entry which is preliminary data.</text>
</comment>
<name>A0A150SMZ2_SORCE</name>
<accession>A0A150SMZ2</accession>
<sequence>MIDLLRMLPALYPAPPAEGGEDRERPALFDLIRLQAMIYEESRRLQDLLFERLLAPAARPAEGGDGAGAGAGAIPAILRRAQLLVLKHPVAAQAAFAALIAEGRRFAATPEGAEWAAALAGSDLVRRGRQVWDAVGMNMLEDDPDAILPSAYLEALLRAARSPDLEAALRGLYDAAKGDRLGAAR</sequence>
<protein>
    <submittedName>
        <fullName evidence="1">Uncharacterized protein</fullName>
    </submittedName>
</protein>